<sequence length="164" mass="17161">MTRQLSMVCAMVFGYLCLSSGQHVKQSSSQVPVSSAVEGIEGVRGGSWKTVTGKIDDKGTTAIEVEVTNKNNMAMEALTAPANEKYDEEVMNTETDKVGAAAGLVNRPNRGTGDRAVMMEEGDKVGAAAGLVNRPNRGTGDGAVEVEEKAAEQESGGARRLRGA</sequence>
<evidence type="ECO:0000256" key="2">
    <source>
        <dbReference type="SAM" id="SignalP"/>
    </source>
</evidence>
<feature type="chain" id="PRO_5020025748" evidence="2">
    <location>
        <begin position="22"/>
        <end position="164"/>
    </location>
</feature>
<keyword evidence="2" id="KW-0732">Signal</keyword>
<dbReference type="Proteomes" id="UP000355283">
    <property type="component" value="Unassembled WGS sequence"/>
</dbReference>
<evidence type="ECO:0000313" key="3">
    <source>
        <dbReference type="EMBL" id="TFJ81106.1"/>
    </source>
</evidence>
<feature type="region of interest" description="Disordered" evidence="1">
    <location>
        <begin position="128"/>
        <end position="164"/>
    </location>
</feature>
<dbReference type="OrthoDB" id="10359690at2759"/>
<dbReference type="AlphaFoldDB" id="A0A4D9CQP0"/>
<reference evidence="3 4" key="1">
    <citation type="submission" date="2019-01" db="EMBL/GenBank/DDBJ databases">
        <title>Nuclear Genome Assembly of the Microalgal Biofuel strain Nannochloropsis salina CCMP1776.</title>
        <authorList>
            <person name="Hovde B."/>
        </authorList>
    </citation>
    <scope>NUCLEOTIDE SEQUENCE [LARGE SCALE GENOMIC DNA]</scope>
    <source>
        <strain evidence="3 4">CCMP1776</strain>
    </source>
</reference>
<gene>
    <name evidence="3" type="ORF">NSK_007748</name>
</gene>
<accession>A0A4D9CQP0</accession>
<keyword evidence="4" id="KW-1185">Reference proteome</keyword>
<name>A0A4D9CQP0_9STRA</name>
<protein>
    <submittedName>
        <fullName evidence="3">Uncharacterized protein</fullName>
    </submittedName>
</protein>
<feature type="signal peptide" evidence="2">
    <location>
        <begin position="1"/>
        <end position="21"/>
    </location>
</feature>
<organism evidence="3 4">
    <name type="scientific">Nannochloropsis salina CCMP1776</name>
    <dbReference type="NCBI Taxonomy" id="1027361"/>
    <lineage>
        <taxon>Eukaryota</taxon>
        <taxon>Sar</taxon>
        <taxon>Stramenopiles</taxon>
        <taxon>Ochrophyta</taxon>
        <taxon>Eustigmatophyceae</taxon>
        <taxon>Eustigmatales</taxon>
        <taxon>Monodopsidaceae</taxon>
        <taxon>Microchloropsis</taxon>
        <taxon>Microchloropsis salina</taxon>
    </lineage>
</organism>
<comment type="caution">
    <text evidence="3">The sequence shown here is derived from an EMBL/GenBank/DDBJ whole genome shotgun (WGS) entry which is preliminary data.</text>
</comment>
<dbReference type="EMBL" id="SDOX01000145">
    <property type="protein sequence ID" value="TFJ81106.1"/>
    <property type="molecule type" value="Genomic_DNA"/>
</dbReference>
<evidence type="ECO:0000313" key="4">
    <source>
        <dbReference type="Proteomes" id="UP000355283"/>
    </source>
</evidence>
<proteinExistence type="predicted"/>
<evidence type="ECO:0000256" key="1">
    <source>
        <dbReference type="SAM" id="MobiDB-lite"/>
    </source>
</evidence>